<reference evidence="1 2" key="1">
    <citation type="submission" date="2016-04" db="EMBL/GenBank/DDBJ databases">
        <authorList>
            <consortium name="Pathogen Informatics"/>
        </authorList>
    </citation>
    <scope>NUCLEOTIDE SEQUENCE [LARGE SCALE GENOMIC DNA]</scope>
    <source>
        <strain evidence="1 2">H044680328</strain>
    </source>
</reference>
<accession>A0A157NQ22</accession>
<dbReference type="PATRIC" id="fig|123899.6.peg.2277"/>
<gene>
    <name evidence="1" type="ORF">SAMEA3906487_02289</name>
</gene>
<organism evidence="1 2">
    <name type="scientific">Bordetella trematum</name>
    <dbReference type="NCBI Taxonomy" id="123899"/>
    <lineage>
        <taxon>Bacteria</taxon>
        <taxon>Pseudomonadati</taxon>
        <taxon>Pseudomonadota</taxon>
        <taxon>Betaproteobacteria</taxon>
        <taxon>Burkholderiales</taxon>
        <taxon>Alcaligenaceae</taxon>
        <taxon>Bordetella</taxon>
    </lineage>
</organism>
<dbReference type="Pfam" id="PF02413">
    <property type="entry name" value="Caudo_TAP"/>
    <property type="match status" value="1"/>
</dbReference>
<sequence>MNESTNQDDYQPRIVSGLDQDGFFLEPVYADPSPADPGAFLIPGGAIDYEPPECRPEKCYRPDGNDGWDEFDDYRNVQTVLVDNGVPYTYGQVINGLTYNGIGPVPAWLTRATRPNAWSIWDGQAWVEDEEKRSLLIRQQHADSRNQKAAQAATAIAPLQDAVDLGLATPEETQLLYAWKLYRVMLNRVAIEQEAPDWPNQPT</sequence>
<dbReference type="OrthoDB" id="8657139at2"/>
<dbReference type="GeneID" id="56590440"/>
<dbReference type="KEGG" id="btrm:SAMEA390648702289"/>
<proteinExistence type="predicted"/>
<dbReference type="Proteomes" id="UP000076825">
    <property type="component" value="Chromosome 1"/>
</dbReference>
<keyword evidence="2" id="KW-1185">Reference proteome</keyword>
<dbReference type="RefSeq" id="WP_082832977.1">
    <property type="nucleotide sequence ID" value="NZ_CP016340.1"/>
</dbReference>
<name>A0A157NQ22_9BORD</name>
<dbReference type="EMBL" id="LT546645">
    <property type="protein sequence ID" value="SAI70614.1"/>
    <property type="molecule type" value="Genomic_DNA"/>
</dbReference>
<evidence type="ECO:0000313" key="1">
    <source>
        <dbReference type="EMBL" id="SAI70614.1"/>
    </source>
</evidence>
<evidence type="ECO:0000313" key="2">
    <source>
        <dbReference type="Proteomes" id="UP000076825"/>
    </source>
</evidence>
<dbReference type="InterPro" id="IPR003458">
    <property type="entry name" value="Phage_T4_Gp38_tail_assem"/>
</dbReference>
<protein>
    <submittedName>
        <fullName evidence="1">Tail fiber assembly protein</fullName>
    </submittedName>
</protein>
<dbReference type="STRING" id="123899.SAMEA3906487_02289"/>
<dbReference type="AlphaFoldDB" id="A0A157NQ22"/>